<keyword evidence="3" id="KW-0472">Membrane</keyword>
<reference evidence="5" key="1">
    <citation type="submission" date="2017-10" db="EMBL/GenBank/DDBJ databases">
        <title>Rapid genome shrinkage in a self-fertile nematode reveals novel sperm competition proteins.</title>
        <authorList>
            <person name="Yin D."/>
            <person name="Schwarz E.M."/>
            <person name="Thomas C.G."/>
            <person name="Felde R.L."/>
            <person name="Korf I.F."/>
            <person name="Cutter A.D."/>
            <person name="Schartner C.M."/>
            <person name="Ralston E.J."/>
            <person name="Meyer B.J."/>
            <person name="Haag E.S."/>
        </authorList>
    </citation>
    <scope>NUCLEOTIDE SEQUENCE [LARGE SCALE GENOMIC DNA]</scope>
    <source>
        <strain evidence="5">JU1422</strain>
    </source>
</reference>
<evidence type="ECO:0000313" key="4">
    <source>
        <dbReference type="EMBL" id="PIC25479.1"/>
    </source>
</evidence>
<evidence type="ECO:0000256" key="2">
    <source>
        <dbReference type="SAM" id="MobiDB-lite"/>
    </source>
</evidence>
<name>A0A2G5TE07_9PELO</name>
<dbReference type="AlphaFoldDB" id="A0A2G5TE07"/>
<sequence length="240" mass="28790">MSSCLVYPVENAHPGSEMEAEQSNSETLDPMDFNDTNFNPREQYLIDSILAEREKCEGLEKQFEEQQEYIKFLEKKAQELEEKEMKTKNQMVKFRDQGNVARSIAKEAKKKVFELEKEAEDRFNHQNGKFMMFDHIGRMDAYLEKINKRIEEVQLENDYVMNLSRVMSSCNEQTEEWNLYQGRMIEDLQEELKKKEEELKTAKTRIEEVQNQRYRTKWVYLLYTLVFFMWLGVALNFTSF</sequence>
<keyword evidence="1" id="KW-0175">Coiled coil</keyword>
<accession>A0A2G5TE07</accession>
<proteinExistence type="predicted"/>
<feature type="region of interest" description="Disordered" evidence="2">
    <location>
        <begin position="9"/>
        <end position="31"/>
    </location>
</feature>
<keyword evidence="3" id="KW-0812">Transmembrane</keyword>
<feature type="coiled-coil region" evidence="1">
    <location>
        <begin position="185"/>
        <end position="212"/>
    </location>
</feature>
<dbReference type="OrthoDB" id="10466212at2759"/>
<evidence type="ECO:0000256" key="3">
    <source>
        <dbReference type="SAM" id="Phobius"/>
    </source>
</evidence>
<keyword evidence="3" id="KW-1133">Transmembrane helix</keyword>
<comment type="caution">
    <text evidence="4">The sequence shown here is derived from an EMBL/GenBank/DDBJ whole genome shotgun (WGS) entry which is preliminary data.</text>
</comment>
<organism evidence="4 5">
    <name type="scientific">Caenorhabditis nigoni</name>
    <dbReference type="NCBI Taxonomy" id="1611254"/>
    <lineage>
        <taxon>Eukaryota</taxon>
        <taxon>Metazoa</taxon>
        <taxon>Ecdysozoa</taxon>
        <taxon>Nematoda</taxon>
        <taxon>Chromadorea</taxon>
        <taxon>Rhabditida</taxon>
        <taxon>Rhabditina</taxon>
        <taxon>Rhabditomorpha</taxon>
        <taxon>Rhabditoidea</taxon>
        <taxon>Rhabditidae</taxon>
        <taxon>Peloderinae</taxon>
        <taxon>Caenorhabditis</taxon>
    </lineage>
</organism>
<protein>
    <submittedName>
        <fullName evidence="4">Uncharacterized protein</fullName>
    </submittedName>
</protein>
<dbReference type="EMBL" id="PDUG01000005">
    <property type="protein sequence ID" value="PIC25479.1"/>
    <property type="molecule type" value="Genomic_DNA"/>
</dbReference>
<dbReference type="Proteomes" id="UP000230233">
    <property type="component" value="Chromosome V"/>
</dbReference>
<feature type="transmembrane region" description="Helical" evidence="3">
    <location>
        <begin position="218"/>
        <end position="237"/>
    </location>
</feature>
<gene>
    <name evidence="4" type="primary">Cnig_chr_V.g18397</name>
    <name evidence="4" type="ORF">B9Z55_018397</name>
</gene>
<evidence type="ECO:0000313" key="5">
    <source>
        <dbReference type="Proteomes" id="UP000230233"/>
    </source>
</evidence>
<feature type="coiled-coil region" evidence="1">
    <location>
        <begin position="56"/>
        <end position="97"/>
    </location>
</feature>
<keyword evidence="5" id="KW-1185">Reference proteome</keyword>
<evidence type="ECO:0000256" key="1">
    <source>
        <dbReference type="SAM" id="Coils"/>
    </source>
</evidence>